<protein>
    <submittedName>
        <fullName evidence="2">Uncharacterized protein</fullName>
    </submittedName>
</protein>
<evidence type="ECO:0000256" key="1">
    <source>
        <dbReference type="SAM" id="MobiDB-lite"/>
    </source>
</evidence>
<evidence type="ECO:0000313" key="3">
    <source>
        <dbReference type="Proteomes" id="UP001529510"/>
    </source>
</evidence>
<reference evidence="2 3" key="1">
    <citation type="submission" date="2024-05" db="EMBL/GenBank/DDBJ databases">
        <title>Genome sequencing and assembly of Indian major carp, Cirrhinus mrigala (Hamilton, 1822).</title>
        <authorList>
            <person name="Mohindra V."/>
            <person name="Chowdhury L.M."/>
            <person name="Lal K."/>
            <person name="Jena J.K."/>
        </authorList>
    </citation>
    <scope>NUCLEOTIDE SEQUENCE [LARGE SCALE GENOMIC DNA]</scope>
    <source>
        <strain evidence="2">CM1030</strain>
        <tissue evidence="2">Blood</tissue>
    </source>
</reference>
<name>A0ABD0RF93_CIRMR</name>
<dbReference type="AlphaFoldDB" id="A0ABD0RF93"/>
<sequence length="62" mass="6147">LPSKSGSSLASTPGSAIVISSAADPGPGVATGTTGSRPAGWCRRATPTSLSNPSKLRPRWSP</sequence>
<dbReference type="EMBL" id="JAMKFB020000003">
    <property type="protein sequence ID" value="KAL0197207.1"/>
    <property type="molecule type" value="Genomic_DNA"/>
</dbReference>
<dbReference type="Proteomes" id="UP001529510">
    <property type="component" value="Unassembled WGS sequence"/>
</dbReference>
<accession>A0ABD0RF93</accession>
<keyword evidence="3" id="KW-1185">Reference proteome</keyword>
<feature type="non-terminal residue" evidence="2">
    <location>
        <position position="62"/>
    </location>
</feature>
<organism evidence="2 3">
    <name type="scientific">Cirrhinus mrigala</name>
    <name type="common">Mrigala</name>
    <dbReference type="NCBI Taxonomy" id="683832"/>
    <lineage>
        <taxon>Eukaryota</taxon>
        <taxon>Metazoa</taxon>
        <taxon>Chordata</taxon>
        <taxon>Craniata</taxon>
        <taxon>Vertebrata</taxon>
        <taxon>Euteleostomi</taxon>
        <taxon>Actinopterygii</taxon>
        <taxon>Neopterygii</taxon>
        <taxon>Teleostei</taxon>
        <taxon>Ostariophysi</taxon>
        <taxon>Cypriniformes</taxon>
        <taxon>Cyprinidae</taxon>
        <taxon>Labeoninae</taxon>
        <taxon>Labeonini</taxon>
        <taxon>Cirrhinus</taxon>
    </lineage>
</organism>
<proteinExistence type="predicted"/>
<evidence type="ECO:0000313" key="2">
    <source>
        <dbReference type="EMBL" id="KAL0197207.1"/>
    </source>
</evidence>
<feature type="non-terminal residue" evidence="2">
    <location>
        <position position="1"/>
    </location>
</feature>
<feature type="region of interest" description="Disordered" evidence="1">
    <location>
        <begin position="18"/>
        <end position="62"/>
    </location>
</feature>
<gene>
    <name evidence="2" type="ORF">M9458_005747</name>
</gene>
<comment type="caution">
    <text evidence="2">The sequence shown here is derived from an EMBL/GenBank/DDBJ whole genome shotgun (WGS) entry which is preliminary data.</text>
</comment>